<sequence>MTSYAHFLLSLVAATALVSPALAERQESLAQTGQPPQRTSILYTYGDEPCPEAEGDEIVVCAQRPESDRYRVPKELREELKDDAPVGGGSWTSAVEGYENIARMTRPDSCSPVGSYGFSGCSAAALREWQAERRAMKRAADVADD</sequence>
<name>A0A1T4ZQZ5_9SPHN</name>
<keyword evidence="2" id="KW-0732">Signal</keyword>
<protein>
    <recommendedName>
        <fullName evidence="5">UrcA family protein</fullName>
    </recommendedName>
</protein>
<evidence type="ECO:0000313" key="4">
    <source>
        <dbReference type="Proteomes" id="UP000190044"/>
    </source>
</evidence>
<feature type="region of interest" description="Disordered" evidence="1">
    <location>
        <begin position="27"/>
        <end position="47"/>
    </location>
</feature>
<evidence type="ECO:0008006" key="5">
    <source>
        <dbReference type="Google" id="ProtNLM"/>
    </source>
</evidence>
<evidence type="ECO:0000313" key="3">
    <source>
        <dbReference type="EMBL" id="SKB25130.1"/>
    </source>
</evidence>
<feature type="chain" id="PRO_5012188369" description="UrcA family protein" evidence="2">
    <location>
        <begin position="24"/>
        <end position="145"/>
    </location>
</feature>
<dbReference type="Proteomes" id="UP000190044">
    <property type="component" value="Unassembled WGS sequence"/>
</dbReference>
<organism evidence="3 4">
    <name type="scientific">Sphingopyxis flava</name>
    <dbReference type="NCBI Taxonomy" id="1507287"/>
    <lineage>
        <taxon>Bacteria</taxon>
        <taxon>Pseudomonadati</taxon>
        <taxon>Pseudomonadota</taxon>
        <taxon>Alphaproteobacteria</taxon>
        <taxon>Sphingomonadales</taxon>
        <taxon>Sphingomonadaceae</taxon>
        <taxon>Sphingopyxis</taxon>
    </lineage>
</organism>
<accession>A0A1T4ZQZ5</accession>
<evidence type="ECO:0000256" key="1">
    <source>
        <dbReference type="SAM" id="MobiDB-lite"/>
    </source>
</evidence>
<dbReference type="OrthoDB" id="7391233at2"/>
<feature type="compositionally biased region" description="Polar residues" evidence="1">
    <location>
        <begin position="28"/>
        <end position="42"/>
    </location>
</feature>
<feature type="signal peptide" evidence="2">
    <location>
        <begin position="1"/>
        <end position="23"/>
    </location>
</feature>
<keyword evidence="4" id="KW-1185">Reference proteome</keyword>
<dbReference type="AlphaFoldDB" id="A0A1T4ZQZ5"/>
<reference evidence="4" key="1">
    <citation type="submission" date="2017-02" db="EMBL/GenBank/DDBJ databases">
        <authorList>
            <person name="Varghese N."/>
            <person name="Submissions S."/>
        </authorList>
    </citation>
    <scope>NUCLEOTIDE SEQUENCE [LARGE SCALE GENOMIC DNA]</scope>
    <source>
        <strain evidence="4">R11H</strain>
    </source>
</reference>
<evidence type="ECO:0000256" key="2">
    <source>
        <dbReference type="SAM" id="SignalP"/>
    </source>
</evidence>
<dbReference type="RefSeq" id="WP_079636598.1">
    <property type="nucleotide sequence ID" value="NZ_FUYP01000001.1"/>
</dbReference>
<gene>
    <name evidence="3" type="ORF">SAMN06295937_100132</name>
</gene>
<proteinExistence type="predicted"/>
<dbReference type="EMBL" id="FUYP01000001">
    <property type="protein sequence ID" value="SKB25130.1"/>
    <property type="molecule type" value="Genomic_DNA"/>
</dbReference>